<evidence type="ECO:0000313" key="3">
    <source>
        <dbReference type="Proteomes" id="UP000289738"/>
    </source>
</evidence>
<gene>
    <name evidence="2" type="ORF">Ahy_B06g082115</name>
</gene>
<feature type="region of interest" description="Disordered" evidence="1">
    <location>
        <begin position="118"/>
        <end position="209"/>
    </location>
</feature>
<protein>
    <recommendedName>
        <fullName evidence="4">CCHC-type domain-containing protein</fullName>
    </recommendedName>
</protein>
<organism evidence="2 3">
    <name type="scientific">Arachis hypogaea</name>
    <name type="common">Peanut</name>
    <dbReference type="NCBI Taxonomy" id="3818"/>
    <lineage>
        <taxon>Eukaryota</taxon>
        <taxon>Viridiplantae</taxon>
        <taxon>Streptophyta</taxon>
        <taxon>Embryophyta</taxon>
        <taxon>Tracheophyta</taxon>
        <taxon>Spermatophyta</taxon>
        <taxon>Magnoliopsida</taxon>
        <taxon>eudicotyledons</taxon>
        <taxon>Gunneridae</taxon>
        <taxon>Pentapetalae</taxon>
        <taxon>rosids</taxon>
        <taxon>fabids</taxon>
        <taxon>Fabales</taxon>
        <taxon>Fabaceae</taxon>
        <taxon>Papilionoideae</taxon>
        <taxon>50 kb inversion clade</taxon>
        <taxon>dalbergioids sensu lato</taxon>
        <taxon>Dalbergieae</taxon>
        <taxon>Pterocarpus clade</taxon>
        <taxon>Arachis</taxon>
    </lineage>
</organism>
<dbReference type="Proteomes" id="UP000289738">
    <property type="component" value="Chromosome B06"/>
</dbReference>
<reference evidence="2 3" key="1">
    <citation type="submission" date="2019-01" db="EMBL/GenBank/DDBJ databases">
        <title>Sequencing of cultivated peanut Arachis hypogaea provides insights into genome evolution and oil improvement.</title>
        <authorList>
            <person name="Chen X."/>
        </authorList>
    </citation>
    <scope>NUCLEOTIDE SEQUENCE [LARGE SCALE GENOMIC DNA]</scope>
    <source>
        <strain evidence="3">cv. Fuhuasheng</strain>
        <tissue evidence="2">Leaves</tissue>
    </source>
</reference>
<evidence type="ECO:0000313" key="2">
    <source>
        <dbReference type="EMBL" id="RYR03257.1"/>
    </source>
</evidence>
<comment type="caution">
    <text evidence="2">The sequence shown here is derived from an EMBL/GenBank/DDBJ whole genome shotgun (WGS) entry which is preliminary data.</text>
</comment>
<proteinExistence type="predicted"/>
<dbReference type="AlphaFoldDB" id="A0A444YMY4"/>
<evidence type="ECO:0000256" key="1">
    <source>
        <dbReference type="SAM" id="MobiDB-lite"/>
    </source>
</evidence>
<dbReference type="EMBL" id="SDMP01000016">
    <property type="protein sequence ID" value="RYR03257.1"/>
    <property type="molecule type" value="Genomic_DNA"/>
</dbReference>
<feature type="region of interest" description="Disordered" evidence="1">
    <location>
        <begin position="81"/>
        <end position="102"/>
    </location>
</feature>
<keyword evidence="3" id="KW-1185">Reference proteome</keyword>
<feature type="compositionally biased region" description="Polar residues" evidence="1">
    <location>
        <begin position="132"/>
        <end position="182"/>
    </location>
</feature>
<name>A0A444YMY4_ARAHY</name>
<sequence length="209" mass="23334">MDVIRATYGDSIKPVNSEELWKETNRLHLEAPNIKRSLKDQLRKEVLIGSDKRISHKVKEVFQVTCSKCRQKGHYYRTCKGTPVNPNWQPKRKKPKQQPSGESTLTLIQEPTAEIQLSQSAPLQPKGMDVTTGLSVSNNSNPLNHGAQSKAKQTITGSNNTIPPTQEQQHTNAETGSGTATTFKFVPTPGLRKSPGFKRTYCLRTPKKK</sequence>
<accession>A0A444YMY4</accession>
<evidence type="ECO:0008006" key="4">
    <source>
        <dbReference type="Google" id="ProtNLM"/>
    </source>
</evidence>